<dbReference type="SUPFAM" id="SSF53098">
    <property type="entry name" value="Ribonuclease H-like"/>
    <property type="match status" value="1"/>
</dbReference>
<sequence>MESLVKTVLDSMSISKPQKKFIALLLTALVVVQGKANFRNMSRYSVMSEKRFSRWYRHAFNFYEFNTRLIFGELNKSHQCIAAIDASFMRKSGKHTEGLGMFYSGASKKAERGLEVSLISIIDLQSHTAYGLNARQTLDQQGKTRVELYAEQVVSVAPDLLNRGIKHLVSDAFYTKYKFVTPVVRAGLHVVGKMRVDADLCWLYSGVYSGVGRPRKYDGKIHFDQDLSRFQFSGSLTENTDVYSEVVYSKSLKRKVRVVLLRIRTDQKTGRAVLFSTDIHSDAMTVVSYYKARFQIEFVFRDAKQYTGLMDCQSRKKEAINTHLNASLSALNLLKLEDRREKNTEEQTVISMASWKRRKFNEHLMSRVFERLGLSLNEKKVMDTYEQLSLYGVIAA</sequence>
<accession>A0A839J007</accession>
<reference evidence="2 3" key="1">
    <citation type="submission" date="2020-08" db="EMBL/GenBank/DDBJ databases">
        <title>Oceanospirillum sp. nov. isolated from marine sediment.</title>
        <authorList>
            <person name="Ji X."/>
        </authorList>
    </citation>
    <scope>NUCLEOTIDE SEQUENCE [LARGE SCALE GENOMIC DNA]</scope>
    <source>
        <strain evidence="2 3">D5</strain>
    </source>
</reference>
<dbReference type="InterPro" id="IPR002559">
    <property type="entry name" value="Transposase_11"/>
</dbReference>
<gene>
    <name evidence="2" type="ORF">H4O21_23945</name>
</gene>
<dbReference type="RefSeq" id="WP_182812347.1">
    <property type="nucleotide sequence ID" value="NZ_JACJFM010000078.1"/>
</dbReference>
<dbReference type="GO" id="GO:0006313">
    <property type="term" value="P:DNA transposition"/>
    <property type="evidence" value="ECO:0007669"/>
    <property type="project" value="InterPro"/>
</dbReference>
<dbReference type="Pfam" id="PF01609">
    <property type="entry name" value="DDE_Tnp_1"/>
    <property type="match status" value="1"/>
</dbReference>
<dbReference type="AlphaFoldDB" id="A0A839J007"/>
<protein>
    <submittedName>
        <fullName evidence="2">Transposase</fullName>
    </submittedName>
</protein>
<evidence type="ECO:0000313" key="2">
    <source>
        <dbReference type="EMBL" id="MBB1489666.1"/>
    </source>
</evidence>
<dbReference type="GO" id="GO:0004803">
    <property type="term" value="F:transposase activity"/>
    <property type="evidence" value="ECO:0007669"/>
    <property type="project" value="InterPro"/>
</dbReference>
<evidence type="ECO:0000313" key="3">
    <source>
        <dbReference type="Proteomes" id="UP000565262"/>
    </source>
</evidence>
<comment type="caution">
    <text evidence="2">The sequence shown here is derived from an EMBL/GenBank/DDBJ whole genome shotgun (WGS) entry which is preliminary data.</text>
</comment>
<dbReference type="GO" id="GO:0003677">
    <property type="term" value="F:DNA binding"/>
    <property type="evidence" value="ECO:0007669"/>
    <property type="project" value="InterPro"/>
</dbReference>
<feature type="domain" description="Transposase IS4-like" evidence="1">
    <location>
        <begin position="78"/>
        <end position="333"/>
    </location>
</feature>
<dbReference type="InterPro" id="IPR012337">
    <property type="entry name" value="RNaseH-like_sf"/>
</dbReference>
<dbReference type="Proteomes" id="UP000565262">
    <property type="component" value="Unassembled WGS sequence"/>
</dbReference>
<evidence type="ECO:0000259" key="1">
    <source>
        <dbReference type="Pfam" id="PF01609"/>
    </source>
</evidence>
<keyword evidence="3" id="KW-1185">Reference proteome</keyword>
<proteinExistence type="predicted"/>
<dbReference type="EMBL" id="JACJFM010000078">
    <property type="protein sequence ID" value="MBB1489666.1"/>
    <property type="molecule type" value="Genomic_DNA"/>
</dbReference>
<organism evidence="2 3">
    <name type="scientific">Oceanospirillum sediminis</name>
    <dbReference type="NCBI Taxonomy" id="2760088"/>
    <lineage>
        <taxon>Bacteria</taxon>
        <taxon>Pseudomonadati</taxon>
        <taxon>Pseudomonadota</taxon>
        <taxon>Gammaproteobacteria</taxon>
        <taxon>Oceanospirillales</taxon>
        <taxon>Oceanospirillaceae</taxon>
        <taxon>Oceanospirillum</taxon>
    </lineage>
</organism>
<name>A0A839J007_9GAMM</name>